<dbReference type="HOGENOM" id="CLU_134973_10_4_12"/>
<keyword evidence="4" id="KW-1185">Reference proteome</keyword>
<evidence type="ECO:0000313" key="4">
    <source>
        <dbReference type="Proteomes" id="UP000007383"/>
    </source>
</evidence>
<dbReference type="Gene3D" id="3.30.70.100">
    <property type="match status" value="1"/>
</dbReference>
<evidence type="ECO:0000259" key="2">
    <source>
        <dbReference type="PROSITE" id="PS50846"/>
    </source>
</evidence>
<dbReference type="InterPro" id="IPR017969">
    <property type="entry name" value="Heavy-metal-associated_CS"/>
</dbReference>
<dbReference type="CDD" id="cd00371">
    <property type="entry name" value="HMA"/>
    <property type="match status" value="1"/>
</dbReference>
<organism evidence="3 4">
    <name type="scientific">Spirochaeta africana (strain ATCC 700263 / DSM 8902 / Z-7692)</name>
    <dbReference type="NCBI Taxonomy" id="889378"/>
    <lineage>
        <taxon>Bacteria</taxon>
        <taxon>Pseudomonadati</taxon>
        <taxon>Spirochaetota</taxon>
        <taxon>Spirochaetia</taxon>
        <taxon>Spirochaetales</taxon>
        <taxon>Spirochaetaceae</taxon>
        <taxon>Spirochaeta</taxon>
    </lineage>
</organism>
<dbReference type="InterPro" id="IPR036163">
    <property type="entry name" value="HMA_dom_sf"/>
</dbReference>
<dbReference type="PATRIC" id="fig|889378.3.peg.2164"/>
<evidence type="ECO:0000256" key="1">
    <source>
        <dbReference type="ARBA" id="ARBA00022723"/>
    </source>
</evidence>
<evidence type="ECO:0000313" key="3">
    <source>
        <dbReference type="EMBL" id="AFG38224.1"/>
    </source>
</evidence>
<dbReference type="InterPro" id="IPR006121">
    <property type="entry name" value="HMA_dom"/>
</dbReference>
<sequence length="76" mass="8283">MGLFSRTPSVQFSVANMNCGHCEAKITERVQSMPGVSRVKADSSSKKLEIWYADAAPTAAQVNEALADTDYRVQDC</sequence>
<gene>
    <name evidence="3" type="ordered locus">Spiaf_2188</name>
</gene>
<dbReference type="Pfam" id="PF00403">
    <property type="entry name" value="HMA"/>
    <property type="match status" value="1"/>
</dbReference>
<reference evidence="4" key="1">
    <citation type="journal article" date="2013" name="Stand. Genomic Sci.">
        <title>Complete genome sequence of the halophilic bacterium Spirochaeta africana type strain (Z-7692(T)) from the alkaline Lake Magadi in the East African Rift.</title>
        <authorList>
            <person name="Liolos K."/>
            <person name="Abt B."/>
            <person name="Scheuner C."/>
            <person name="Teshima H."/>
            <person name="Held B."/>
            <person name="Lapidus A."/>
            <person name="Nolan M."/>
            <person name="Lucas S."/>
            <person name="Deshpande S."/>
            <person name="Cheng J.F."/>
            <person name="Tapia R."/>
            <person name="Goodwin L.A."/>
            <person name="Pitluck S."/>
            <person name="Pagani I."/>
            <person name="Ivanova N."/>
            <person name="Mavromatis K."/>
            <person name="Mikhailova N."/>
            <person name="Huntemann M."/>
            <person name="Pati A."/>
            <person name="Chen A."/>
            <person name="Palaniappan K."/>
            <person name="Land M."/>
            <person name="Rohde M."/>
            <person name="Tindall B.J."/>
            <person name="Detter J.C."/>
            <person name="Goker M."/>
            <person name="Bristow J."/>
            <person name="Eisen J.A."/>
            <person name="Markowitz V."/>
            <person name="Hugenholtz P."/>
            <person name="Woyke T."/>
            <person name="Klenk H.P."/>
            <person name="Kyrpides N.C."/>
        </authorList>
    </citation>
    <scope>NUCLEOTIDE SEQUENCE</scope>
    <source>
        <strain evidence="4">ATCC 700263 / DSM 8902 / Z-7692</strain>
    </source>
</reference>
<keyword evidence="1" id="KW-0479">Metal-binding</keyword>
<accession>H9UL31</accession>
<dbReference type="AlphaFoldDB" id="H9UL31"/>
<protein>
    <submittedName>
        <fullName evidence="3">Copper chaperone</fullName>
    </submittedName>
</protein>
<dbReference type="STRING" id="889378.Spiaf_2188"/>
<dbReference type="PROSITE" id="PS50846">
    <property type="entry name" value="HMA_2"/>
    <property type="match status" value="1"/>
</dbReference>
<dbReference type="EMBL" id="CP003282">
    <property type="protein sequence ID" value="AFG38224.1"/>
    <property type="molecule type" value="Genomic_DNA"/>
</dbReference>
<dbReference type="GO" id="GO:0046872">
    <property type="term" value="F:metal ion binding"/>
    <property type="evidence" value="ECO:0007669"/>
    <property type="project" value="UniProtKB-KW"/>
</dbReference>
<dbReference type="SUPFAM" id="SSF55008">
    <property type="entry name" value="HMA, heavy metal-associated domain"/>
    <property type="match status" value="1"/>
</dbReference>
<proteinExistence type="predicted"/>
<dbReference type="Proteomes" id="UP000007383">
    <property type="component" value="Chromosome"/>
</dbReference>
<dbReference type="RefSeq" id="WP_014456207.1">
    <property type="nucleotide sequence ID" value="NC_017098.1"/>
</dbReference>
<dbReference type="KEGG" id="sfc:Spiaf_2188"/>
<name>H9UL31_SPIAZ</name>
<dbReference type="PROSITE" id="PS01047">
    <property type="entry name" value="HMA_1"/>
    <property type="match status" value="1"/>
</dbReference>
<feature type="domain" description="HMA" evidence="2">
    <location>
        <begin position="8"/>
        <end position="74"/>
    </location>
</feature>